<organism evidence="2 3">
    <name type="scientific">Kiloniella spongiae</name>
    <dbReference type="NCBI Taxonomy" id="1489064"/>
    <lineage>
        <taxon>Bacteria</taxon>
        <taxon>Pseudomonadati</taxon>
        <taxon>Pseudomonadota</taxon>
        <taxon>Alphaproteobacteria</taxon>
        <taxon>Rhodospirillales</taxon>
        <taxon>Kiloniellaceae</taxon>
        <taxon>Kiloniella</taxon>
    </lineage>
</organism>
<dbReference type="RefSeq" id="WP_047766184.1">
    <property type="nucleotide sequence ID" value="NZ_LAQL01000054.1"/>
</dbReference>
<keyword evidence="3" id="KW-1185">Reference proteome</keyword>
<dbReference type="Proteomes" id="UP000035444">
    <property type="component" value="Unassembled WGS sequence"/>
</dbReference>
<feature type="non-terminal residue" evidence="2">
    <location>
        <position position="1"/>
    </location>
</feature>
<dbReference type="EMBL" id="LAQL01000054">
    <property type="protein sequence ID" value="KLN58845.1"/>
    <property type="molecule type" value="Genomic_DNA"/>
</dbReference>
<feature type="non-terminal residue" evidence="2">
    <location>
        <position position="250"/>
    </location>
</feature>
<protein>
    <submittedName>
        <fullName evidence="2">Uncharacterized protein</fullName>
    </submittedName>
</protein>
<proteinExistence type="predicted"/>
<sequence length="250" mass="27590">NGEGFAMKGGLAWLGHELGAVDVSINPTRGIYAEEKIDDINLGPLHLKDNHFSMKAGLTNIVPSISLNADIEIAYLGLHDRYDVIFNNKGASFETTAQFGKDFSMHNLLRLSGVDLSVTNPNFSDADFYMEGDLKLDIGTFVEEPSKAALDAVFKELKAAFDKAEQDIKDARAKVDGLTKQINAERAKVRKERAAAEAKLQAAEDRVNSLNSEINRDWGHYHGCSGWFGWVCKARWGIEIGFLEVARDIA</sequence>
<dbReference type="STRING" id="1489064.WH96_20855"/>
<reference evidence="2 3" key="1">
    <citation type="submission" date="2015-03" db="EMBL/GenBank/DDBJ databases">
        <title>Genome Sequence of Kiloniella spongiae MEBiC09566, isolated from a marine sponge.</title>
        <authorList>
            <person name="Shao Z."/>
            <person name="Wang L."/>
            <person name="Li X."/>
        </authorList>
    </citation>
    <scope>NUCLEOTIDE SEQUENCE [LARGE SCALE GENOMIC DNA]</scope>
    <source>
        <strain evidence="2 3">MEBiC09566</strain>
    </source>
</reference>
<dbReference type="Gene3D" id="1.10.287.2610">
    <property type="match status" value="1"/>
</dbReference>
<keyword evidence="1" id="KW-0175">Coiled coil</keyword>
<evidence type="ECO:0000313" key="3">
    <source>
        <dbReference type="Proteomes" id="UP000035444"/>
    </source>
</evidence>
<evidence type="ECO:0000256" key="1">
    <source>
        <dbReference type="SAM" id="Coils"/>
    </source>
</evidence>
<name>A0A0H2MQ76_9PROT</name>
<dbReference type="AlphaFoldDB" id="A0A0H2MQ76"/>
<accession>A0A0H2MQ76</accession>
<feature type="coiled-coil region" evidence="1">
    <location>
        <begin position="147"/>
        <end position="213"/>
    </location>
</feature>
<comment type="caution">
    <text evidence="2">The sequence shown here is derived from an EMBL/GenBank/DDBJ whole genome shotgun (WGS) entry which is preliminary data.</text>
</comment>
<evidence type="ECO:0000313" key="2">
    <source>
        <dbReference type="EMBL" id="KLN58845.1"/>
    </source>
</evidence>
<gene>
    <name evidence="2" type="ORF">WH96_20855</name>
</gene>